<organism evidence="3 4">
    <name type="scientific">Xenotaenia resolanae</name>
    <dbReference type="NCBI Taxonomy" id="208358"/>
    <lineage>
        <taxon>Eukaryota</taxon>
        <taxon>Metazoa</taxon>
        <taxon>Chordata</taxon>
        <taxon>Craniata</taxon>
        <taxon>Vertebrata</taxon>
        <taxon>Euteleostomi</taxon>
        <taxon>Actinopterygii</taxon>
        <taxon>Neopterygii</taxon>
        <taxon>Teleostei</taxon>
        <taxon>Neoteleostei</taxon>
        <taxon>Acanthomorphata</taxon>
        <taxon>Ovalentaria</taxon>
        <taxon>Atherinomorphae</taxon>
        <taxon>Cyprinodontiformes</taxon>
        <taxon>Goodeidae</taxon>
        <taxon>Xenotaenia</taxon>
    </lineage>
</organism>
<dbReference type="PRINTS" id="PR01415">
    <property type="entry name" value="ANKYRIN"/>
</dbReference>
<dbReference type="Pfam" id="PF13606">
    <property type="entry name" value="Ank_3"/>
    <property type="match status" value="1"/>
</dbReference>
<evidence type="ECO:0000313" key="3">
    <source>
        <dbReference type="EMBL" id="MEQ2268205.1"/>
    </source>
</evidence>
<dbReference type="Pfam" id="PF12796">
    <property type="entry name" value="Ank_2"/>
    <property type="match status" value="2"/>
</dbReference>
<dbReference type="InterPro" id="IPR002110">
    <property type="entry name" value="Ankyrin_rpt"/>
</dbReference>
<dbReference type="PANTHER" id="PTHR24139:SF34">
    <property type="entry name" value="85_88 KDA CALCIUM-INDEPENDENT PHOSPHOLIPASE A2"/>
    <property type="match status" value="1"/>
</dbReference>
<keyword evidence="2" id="KW-0040">ANK repeat</keyword>
<evidence type="ECO:0000256" key="2">
    <source>
        <dbReference type="PROSITE-ProRule" id="PRU00023"/>
    </source>
</evidence>
<dbReference type="Proteomes" id="UP001444071">
    <property type="component" value="Unassembled WGS sequence"/>
</dbReference>
<comment type="caution">
    <text evidence="3">The sequence shown here is derived from an EMBL/GenBank/DDBJ whole genome shotgun (WGS) entry which is preliminary data.</text>
</comment>
<dbReference type="PANTHER" id="PTHR24139">
    <property type="entry name" value="CALCIUM-INDEPENDENT PHOSPHOLIPASE A2"/>
    <property type="match status" value="1"/>
</dbReference>
<gene>
    <name evidence="3" type="ORF">XENORESO_017258</name>
</gene>
<feature type="repeat" description="ANK" evidence="2">
    <location>
        <begin position="184"/>
        <end position="216"/>
    </location>
</feature>
<dbReference type="PROSITE" id="PS50088">
    <property type="entry name" value="ANK_REPEAT"/>
    <property type="match status" value="3"/>
</dbReference>
<dbReference type="InterPro" id="IPR047148">
    <property type="entry name" value="PLPL9"/>
</dbReference>
<dbReference type="PROSITE" id="PS50297">
    <property type="entry name" value="ANK_REP_REGION"/>
    <property type="match status" value="3"/>
</dbReference>
<dbReference type="SMART" id="SM00248">
    <property type="entry name" value="ANK"/>
    <property type="match status" value="6"/>
</dbReference>
<feature type="repeat" description="ANK" evidence="2">
    <location>
        <begin position="87"/>
        <end position="119"/>
    </location>
</feature>
<protein>
    <submittedName>
        <fullName evidence="3">Uncharacterized protein</fullName>
    </submittedName>
</protein>
<name>A0ABV0WG54_9TELE</name>
<sequence length="227" mass="24487">MSKLLQTSVVSQINARDASGQTPLHLACERGDLVCVKELLEESQARTDIKDKNGETPMHYASKQDSPVIIQALCSRLCSGVDELNNNGETPLHVACRLGRVESVKALLEGGAKCDVIGSIGNPIHTAMKYIEKGCVEEILRADPSQVQAEDSVYGGTPLHWAKTSEMCCMLLDRGCEINYLSKTGESALHVLTKKGRFEAAMVLLTHGANANLKGQDGNTALHLAMK</sequence>
<accession>A0ABV0WG54</accession>
<evidence type="ECO:0000256" key="1">
    <source>
        <dbReference type="ARBA" id="ARBA00022801"/>
    </source>
</evidence>
<feature type="repeat" description="ANK" evidence="2">
    <location>
        <begin position="19"/>
        <end position="52"/>
    </location>
</feature>
<proteinExistence type="predicted"/>
<dbReference type="Gene3D" id="1.25.40.20">
    <property type="entry name" value="Ankyrin repeat-containing domain"/>
    <property type="match status" value="2"/>
</dbReference>
<keyword evidence="4" id="KW-1185">Reference proteome</keyword>
<dbReference type="SUPFAM" id="SSF48403">
    <property type="entry name" value="Ankyrin repeat"/>
    <property type="match status" value="1"/>
</dbReference>
<dbReference type="EMBL" id="JAHRIM010045899">
    <property type="protein sequence ID" value="MEQ2268205.1"/>
    <property type="molecule type" value="Genomic_DNA"/>
</dbReference>
<keyword evidence="1" id="KW-0378">Hydrolase</keyword>
<evidence type="ECO:0000313" key="4">
    <source>
        <dbReference type="Proteomes" id="UP001444071"/>
    </source>
</evidence>
<reference evidence="3 4" key="1">
    <citation type="submission" date="2021-06" db="EMBL/GenBank/DDBJ databases">
        <authorList>
            <person name="Palmer J.M."/>
        </authorList>
    </citation>
    <scope>NUCLEOTIDE SEQUENCE [LARGE SCALE GENOMIC DNA]</scope>
    <source>
        <strain evidence="3 4">XR_2019</strain>
        <tissue evidence="3">Muscle</tissue>
    </source>
</reference>
<feature type="non-terminal residue" evidence="3">
    <location>
        <position position="227"/>
    </location>
</feature>
<dbReference type="InterPro" id="IPR036770">
    <property type="entry name" value="Ankyrin_rpt-contain_sf"/>
</dbReference>